<keyword evidence="1" id="KW-0732">Signal</keyword>
<feature type="signal peptide" evidence="1">
    <location>
        <begin position="1"/>
        <end position="30"/>
    </location>
</feature>
<dbReference type="PROSITE" id="PS50030">
    <property type="entry name" value="UBA"/>
    <property type="match status" value="1"/>
</dbReference>
<dbReference type="Gene3D" id="1.10.8.10">
    <property type="entry name" value="DNA helicase RuvA subunit, C-terminal domain"/>
    <property type="match status" value="1"/>
</dbReference>
<feature type="domain" description="UBC core" evidence="3">
    <location>
        <begin position="1"/>
        <end position="66"/>
    </location>
</feature>
<dbReference type="AlphaFoldDB" id="A0AAV5T7W0"/>
<organism evidence="4 5">
    <name type="scientific">Pristionchus entomophagus</name>
    <dbReference type="NCBI Taxonomy" id="358040"/>
    <lineage>
        <taxon>Eukaryota</taxon>
        <taxon>Metazoa</taxon>
        <taxon>Ecdysozoa</taxon>
        <taxon>Nematoda</taxon>
        <taxon>Chromadorea</taxon>
        <taxon>Rhabditida</taxon>
        <taxon>Rhabditina</taxon>
        <taxon>Diplogasteromorpha</taxon>
        <taxon>Diplogasteroidea</taxon>
        <taxon>Neodiplogasteridae</taxon>
        <taxon>Pristionchus</taxon>
    </lineage>
</organism>
<dbReference type="Gene3D" id="3.10.110.10">
    <property type="entry name" value="Ubiquitin Conjugating Enzyme"/>
    <property type="match status" value="1"/>
</dbReference>
<evidence type="ECO:0000259" key="2">
    <source>
        <dbReference type="PROSITE" id="PS50030"/>
    </source>
</evidence>
<dbReference type="SUPFAM" id="SSF54495">
    <property type="entry name" value="UBC-like"/>
    <property type="match status" value="1"/>
</dbReference>
<comment type="caution">
    <text evidence="4">The sequence shown here is derived from an EMBL/GenBank/DDBJ whole genome shotgun (WGS) entry which is preliminary data.</text>
</comment>
<evidence type="ECO:0000256" key="1">
    <source>
        <dbReference type="SAM" id="SignalP"/>
    </source>
</evidence>
<keyword evidence="5" id="KW-1185">Reference proteome</keyword>
<protein>
    <recommendedName>
        <fullName evidence="6">Ubiquitin-conjugating enzyme</fullName>
    </recommendedName>
</protein>
<dbReference type="InterPro" id="IPR016135">
    <property type="entry name" value="UBQ-conjugating_enzyme/RWD"/>
</dbReference>
<evidence type="ECO:0000313" key="4">
    <source>
        <dbReference type="EMBL" id="GMS88395.1"/>
    </source>
</evidence>
<dbReference type="SUPFAM" id="SSF46934">
    <property type="entry name" value="UBA-like"/>
    <property type="match status" value="1"/>
</dbReference>
<evidence type="ECO:0000259" key="3">
    <source>
        <dbReference type="PROSITE" id="PS50127"/>
    </source>
</evidence>
<feature type="domain" description="UBA" evidence="2">
    <location>
        <begin position="70"/>
        <end position="112"/>
    </location>
</feature>
<proteinExistence type="predicted"/>
<dbReference type="EMBL" id="BTSX01000003">
    <property type="protein sequence ID" value="GMS88395.1"/>
    <property type="molecule type" value="Genomic_DNA"/>
</dbReference>
<dbReference type="Proteomes" id="UP001432027">
    <property type="component" value="Unassembled WGS sequence"/>
</dbReference>
<feature type="non-terminal residue" evidence="4">
    <location>
        <position position="1"/>
    </location>
</feature>
<sequence length="112" mass="12683">RDSSAWTFARISVRPLSLRTVLLSVQALLALPEPKDPQDAVVAKQKIAEPELFEKTARFWTQHYAKGDGVKDKEFVEKIKMMREMGVTEDQSISTLSCCGWDLSKATDYLFS</sequence>
<gene>
    <name evidence="4" type="ORF">PENTCL1PPCAC_10570</name>
</gene>
<reference evidence="4" key="1">
    <citation type="submission" date="2023-10" db="EMBL/GenBank/DDBJ databases">
        <title>Genome assembly of Pristionchus species.</title>
        <authorList>
            <person name="Yoshida K."/>
            <person name="Sommer R.J."/>
        </authorList>
    </citation>
    <scope>NUCLEOTIDE SEQUENCE</scope>
    <source>
        <strain evidence="4">RS0144</strain>
    </source>
</reference>
<name>A0AAV5T7W0_9BILA</name>
<dbReference type="InterPro" id="IPR009060">
    <property type="entry name" value="UBA-like_sf"/>
</dbReference>
<dbReference type="InterPro" id="IPR000608">
    <property type="entry name" value="UBC"/>
</dbReference>
<evidence type="ECO:0008006" key="6">
    <source>
        <dbReference type="Google" id="ProtNLM"/>
    </source>
</evidence>
<dbReference type="SMART" id="SM00165">
    <property type="entry name" value="UBA"/>
    <property type="match status" value="1"/>
</dbReference>
<dbReference type="PROSITE" id="PS50127">
    <property type="entry name" value="UBC_2"/>
    <property type="match status" value="1"/>
</dbReference>
<dbReference type="InterPro" id="IPR015940">
    <property type="entry name" value="UBA"/>
</dbReference>
<feature type="chain" id="PRO_5043977816" description="Ubiquitin-conjugating enzyme" evidence="1">
    <location>
        <begin position="31"/>
        <end position="112"/>
    </location>
</feature>
<accession>A0AAV5T7W0</accession>
<evidence type="ECO:0000313" key="5">
    <source>
        <dbReference type="Proteomes" id="UP001432027"/>
    </source>
</evidence>